<protein>
    <submittedName>
        <fullName evidence="2">Uncharacterized protein</fullName>
    </submittedName>
</protein>
<evidence type="ECO:0000313" key="2">
    <source>
        <dbReference type="EMBL" id="MAA14523.1"/>
    </source>
</evidence>
<keyword evidence="1" id="KW-0472">Membrane</keyword>
<organism evidence="2">
    <name type="scientific">Rhipicephalus zambeziensis</name>
    <dbReference type="NCBI Taxonomy" id="60191"/>
    <lineage>
        <taxon>Eukaryota</taxon>
        <taxon>Metazoa</taxon>
        <taxon>Ecdysozoa</taxon>
        <taxon>Arthropoda</taxon>
        <taxon>Chelicerata</taxon>
        <taxon>Arachnida</taxon>
        <taxon>Acari</taxon>
        <taxon>Parasitiformes</taxon>
        <taxon>Ixodida</taxon>
        <taxon>Ixodoidea</taxon>
        <taxon>Ixodidae</taxon>
        <taxon>Rhipicephalinae</taxon>
        <taxon>Rhipicephalus</taxon>
        <taxon>Rhipicephalus</taxon>
    </lineage>
</organism>
<feature type="transmembrane region" description="Helical" evidence="1">
    <location>
        <begin position="6"/>
        <end position="32"/>
    </location>
</feature>
<accession>A0A224YJY2</accession>
<reference evidence="2" key="1">
    <citation type="journal article" date="2017" name="Parasit. Vectors">
        <title>Sialotranscriptomics of Rhipicephalus zambeziensis reveals intricate expression profiles of secretory proteins and suggests tight temporal transcriptional regulation during blood-feeding.</title>
        <authorList>
            <person name="de Castro M.H."/>
            <person name="de Klerk D."/>
            <person name="Pienaar R."/>
            <person name="Rees D.J.G."/>
            <person name="Mans B.J."/>
        </authorList>
    </citation>
    <scope>NUCLEOTIDE SEQUENCE</scope>
    <source>
        <tissue evidence="2">Salivary glands</tissue>
    </source>
</reference>
<proteinExistence type="predicted"/>
<sequence>MRLIPLFAFLGATPNLVLAVLLVVVVLFCLLAHEFLVSRNGLWRVDGLVNGVHHEHHVNHEATAEEVSDEPEVLEVPLVGELCNLCRRCVGVLHAPAVRPGANRLRRRRRRSGLLPG</sequence>
<dbReference type="EMBL" id="GFPF01003377">
    <property type="protein sequence ID" value="MAA14523.1"/>
    <property type="molecule type" value="Transcribed_RNA"/>
</dbReference>
<keyword evidence="1" id="KW-0812">Transmembrane</keyword>
<name>A0A224YJY2_9ACAR</name>
<keyword evidence="1" id="KW-1133">Transmembrane helix</keyword>
<evidence type="ECO:0000256" key="1">
    <source>
        <dbReference type="SAM" id="Phobius"/>
    </source>
</evidence>
<dbReference type="AlphaFoldDB" id="A0A224YJY2"/>